<dbReference type="GO" id="GO:0032259">
    <property type="term" value="P:methylation"/>
    <property type="evidence" value="ECO:0007669"/>
    <property type="project" value="UniProtKB-KW"/>
</dbReference>
<dbReference type="AlphaFoldDB" id="A0A2P8DQG6"/>
<dbReference type="Proteomes" id="UP000240542">
    <property type="component" value="Unassembled WGS sequence"/>
</dbReference>
<feature type="region of interest" description="Disordered" evidence="1">
    <location>
        <begin position="1"/>
        <end position="25"/>
    </location>
</feature>
<reference evidence="3 4" key="1">
    <citation type="submission" date="2018-03" db="EMBL/GenBank/DDBJ databases">
        <title>Genomic Encyclopedia of Archaeal and Bacterial Type Strains, Phase II (KMG-II): from individual species to whole genera.</title>
        <authorList>
            <person name="Goeker M."/>
        </authorList>
    </citation>
    <scope>NUCLEOTIDE SEQUENCE [LARGE SCALE GENOMIC DNA]</scope>
    <source>
        <strain evidence="3 4">DSM 45312</strain>
    </source>
</reference>
<dbReference type="OrthoDB" id="5566900at2"/>
<dbReference type="CDD" id="cd02440">
    <property type="entry name" value="AdoMet_MTases"/>
    <property type="match status" value="1"/>
</dbReference>
<evidence type="ECO:0000313" key="3">
    <source>
        <dbReference type="EMBL" id="PSK99458.1"/>
    </source>
</evidence>
<keyword evidence="4" id="KW-1185">Reference proteome</keyword>
<dbReference type="Gene3D" id="3.40.50.150">
    <property type="entry name" value="Vaccinia Virus protein VP39"/>
    <property type="match status" value="1"/>
</dbReference>
<dbReference type="EMBL" id="PYGA01000003">
    <property type="protein sequence ID" value="PSK99458.1"/>
    <property type="molecule type" value="Genomic_DNA"/>
</dbReference>
<dbReference type="InterPro" id="IPR029063">
    <property type="entry name" value="SAM-dependent_MTases_sf"/>
</dbReference>
<evidence type="ECO:0000256" key="1">
    <source>
        <dbReference type="SAM" id="MobiDB-lite"/>
    </source>
</evidence>
<dbReference type="GO" id="GO:0008757">
    <property type="term" value="F:S-adenosylmethionine-dependent methyltransferase activity"/>
    <property type="evidence" value="ECO:0007669"/>
    <property type="project" value="InterPro"/>
</dbReference>
<keyword evidence="3" id="KW-0489">Methyltransferase</keyword>
<organism evidence="3 4">
    <name type="scientific">Murinocardiopsis flavida</name>
    <dbReference type="NCBI Taxonomy" id="645275"/>
    <lineage>
        <taxon>Bacteria</taxon>
        <taxon>Bacillati</taxon>
        <taxon>Actinomycetota</taxon>
        <taxon>Actinomycetes</taxon>
        <taxon>Streptosporangiales</taxon>
        <taxon>Nocardiopsidaceae</taxon>
        <taxon>Murinocardiopsis</taxon>
    </lineage>
</organism>
<name>A0A2P8DQG6_9ACTN</name>
<feature type="domain" description="Methyltransferase type 11" evidence="2">
    <location>
        <begin position="78"/>
        <end position="175"/>
    </location>
</feature>
<proteinExistence type="predicted"/>
<evidence type="ECO:0000259" key="2">
    <source>
        <dbReference type="Pfam" id="PF08241"/>
    </source>
</evidence>
<dbReference type="Pfam" id="PF08241">
    <property type="entry name" value="Methyltransf_11"/>
    <property type="match status" value="1"/>
</dbReference>
<comment type="caution">
    <text evidence="3">The sequence shown here is derived from an EMBL/GenBank/DDBJ whole genome shotgun (WGS) entry which is preliminary data.</text>
</comment>
<evidence type="ECO:0000313" key="4">
    <source>
        <dbReference type="Proteomes" id="UP000240542"/>
    </source>
</evidence>
<dbReference type="PANTHER" id="PTHR43591">
    <property type="entry name" value="METHYLTRANSFERASE"/>
    <property type="match status" value="1"/>
</dbReference>
<dbReference type="SUPFAM" id="SSF53335">
    <property type="entry name" value="S-adenosyl-L-methionine-dependent methyltransferases"/>
    <property type="match status" value="1"/>
</dbReference>
<sequence length="277" mass="30377">MTGPADPGRVARIARRPSGPEESARASRLWWEREADDYQAEHGEFLGDAGFVWGPEGLTESAARLLGDPADLRGARILEVGCGAGQCGRWLRDQGVRAVVGCDVSHRQLQHAARIDAATGHALDTVQGDAQRLPFADSSFDVVFSSYGGYPFVPDAPAALREAARVMRPGGRLVFSVSHPVRWGFPDDPGKNGLTARESYFDRRPYVEEDARGRAVYVEHHRTVGDWVRAIAAAGLELRDLVEPEWPERNSQVWGGWSPLRGRLLPGTAIFACRSPR</sequence>
<keyword evidence="3" id="KW-0808">Transferase</keyword>
<protein>
    <submittedName>
        <fullName evidence="3">Methyltransferase family protein</fullName>
    </submittedName>
</protein>
<gene>
    <name evidence="3" type="ORF">CLV63_103183</name>
</gene>
<accession>A0A2P8DQG6</accession>
<dbReference type="InterPro" id="IPR013216">
    <property type="entry name" value="Methyltransf_11"/>
</dbReference>
<dbReference type="PANTHER" id="PTHR43591:SF24">
    <property type="entry name" value="2-METHOXY-6-POLYPRENYL-1,4-BENZOQUINOL METHYLASE, MITOCHONDRIAL"/>
    <property type="match status" value="1"/>
</dbReference>
<dbReference type="RefSeq" id="WP_106581863.1">
    <property type="nucleotide sequence ID" value="NZ_PYGA01000003.1"/>
</dbReference>